<proteinExistence type="predicted"/>
<dbReference type="Proteomes" id="UP000005615">
    <property type="component" value="Unassembled WGS sequence"/>
</dbReference>
<protein>
    <submittedName>
        <fullName evidence="1">Uncharacterized protein</fullName>
    </submittedName>
</protein>
<evidence type="ECO:0000313" key="1">
    <source>
        <dbReference type="EMBL" id="EGG30531.1"/>
    </source>
</evidence>
<evidence type="ECO:0000313" key="2">
    <source>
        <dbReference type="Proteomes" id="UP000005615"/>
    </source>
</evidence>
<gene>
    <name evidence="1" type="ORF">IMCC3088_376</name>
</gene>
<dbReference type="EMBL" id="AEIG01000013">
    <property type="protein sequence ID" value="EGG30531.1"/>
    <property type="molecule type" value="Genomic_DNA"/>
</dbReference>
<organism evidence="1 2">
    <name type="scientific">Aequoribacter fuscus</name>
    <dbReference type="NCBI Taxonomy" id="2518989"/>
    <lineage>
        <taxon>Bacteria</taxon>
        <taxon>Pseudomonadati</taxon>
        <taxon>Pseudomonadota</taxon>
        <taxon>Gammaproteobacteria</taxon>
        <taxon>Cellvibrionales</taxon>
        <taxon>Halieaceae</taxon>
        <taxon>Aequoribacter</taxon>
    </lineage>
</organism>
<comment type="caution">
    <text evidence="1">The sequence shown here is derived from an EMBL/GenBank/DDBJ whole genome shotgun (WGS) entry which is preliminary data.</text>
</comment>
<accession>F3KZI4</accession>
<sequence length="45" mass="5237">MILLTAQYRLRGQKRAREVLYNAQYSAEQVQERLAEIAGEPVEML</sequence>
<name>F3KZI4_9GAMM</name>
<reference evidence="1 2" key="1">
    <citation type="journal article" date="2011" name="J. Bacteriol.">
        <title>Genome sequence of strain IMCC3088, a proteorhodopsin-containing marine bacterium belonging to the OM60/NOR5 clade.</title>
        <authorList>
            <person name="Jang Y."/>
            <person name="Oh H.M."/>
            <person name="Kang I."/>
            <person name="Lee K."/>
            <person name="Yang S.J."/>
            <person name="Cho J.C."/>
        </authorList>
    </citation>
    <scope>NUCLEOTIDE SEQUENCE [LARGE SCALE GENOMIC DNA]</scope>
    <source>
        <strain evidence="1 2">IMCC3088</strain>
    </source>
</reference>
<dbReference type="AlphaFoldDB" id="F3KZI4"/>
<keyword evidence="2" id="KW-1185">Reference proteome</keyword>